<feature type="region of interest" description="Disordered" evidence="4">
    <location>
        <begin position="293"/>
        <end position="317"/>
    </location>
</feature>
<accession>A0A4P6XQ77</accession>
<gene>
    <name evidence="7" type="primary">MPUL0C04040</name>
    <name evidence="7" type="ORF">METSCH_C04040</name>
</gene>
<organism evidence="7 8">
    <name type="scientific">Metschnikowia aff. pulcherrima</name>
    <dbReference type="NCBI Taxonomy" id="2163413"/>
    <lineage>
        <taxon>Eukaryota</taxon>
        <taxon>Fungi</taxon>
        <taxon>Dikarya</taxon>
        <taxon>Ascomycota</taxon>
        <taxon>Saccharomycotina</taxon>
        <taxon>Pichiomycetes</taxon>
        <taxon>Metschnikowiaceae</taxon>
        <taxon>Metschnikowia</taxon>
    </lineage>
</organism>
<dbReference type="SUPFAM" id="SSF69593">
    <property type="entry name" value="Glycerol-3-phosphate (1)-acyltransferase"/>
    <property type="match status" value="1"/>
</dbReference>
<dbReference type="GO" id="GO:0016746">
    <property type="term" value="F:acyltransferase activity"/>
    <property type="evidence" value="ECO:0007669"/>
    <property type="project" value="UniProtKB-KW"/>
</dbReference>
<name>A0A4P6XQ77_9ASCO</name>
<protein>
    <submittedName>
        <fullName evidence="7">Acyltransferase</fullName>
    </submittedName>
</protein>
<keyword evidence="5" id="KW-0812">Transmembrane</keyword>
<dbReference type="GO" id="GO:0005783">
    <property type="term" value="C:endoplasmic reticulum"/>
    <property type="evidence" value="ECO:0007669"/>
    <property type="project" value="TreeGrafter"/>
</dbReference>
<keyword evidence="5" id="KW-0472">Membrane</keyword>
<dbReference type="Proteomes" id="UP000292447">
    <property type="component" value="Chromosome III"/>
</dbReference>
<evidence type="ECO:0000256" key="3">
    <source>
        <dbReference type="ARBA" id="ARBA00023315"/>
    </source>
</evidence>
<keyword evidence="8" id="KW-1185">Reference proteome</keyword>
<dbReference type="PANTHER" id="PTHR10983">
    <property type="entry name" value="1-ACYLGLYCEROL-3-PHOSPHATE ACYLTRANSFERASE-RELATED"/>
    <property type="match status" value="1"/>
</dbReference>
<evidence type="ECO:0000256" key="4">
    <source>
        <dbReference type="SAM" id="MobiDB-lite"/>
    </source>
</evidence>
<evidence type="ECO:0000313" key="7">
    <source>
        <dbReference type="EMBL" id="QBM88436.1"/>
    </source>
</evidence>
<dbReference type="EMBL" id="CP034458">
    <property type="protein sequence ID" value="QBM88436.1"/>
    <property type="molecule type" value="Genomic_DNA"/>
</dbReference>
<dbReference type="InterPro" id="IPR032098">
    <property type="entry name" value="Acyltransf_C"/>
</dbReference>
<keyword evidence="3 7" id="KW-0012">Acyltransferase</keyword>
<evidence type="ECO:0000259" key="6">
    <source>
        <dbReference type="Pfam" id="PF16076"/>
    </source>
</evidence>
<keyword evidence="5" id="KW-1133">Transmembrane helix</keyword>
<evidence type="ECO:0000256" key="5">
    <source>
        <dbReference type="SAM" id="Phobius"/>
    </source>
</evidence>
<feature type="transmembrane region" description="Helical" evidence="5">
    <location>
        <begin position="20"/>
        <end position="42"/>
    </location>
</feature>
<feature type="domain" description="Acyltransferase C-terminal" evidence="6">
    <location>
        <begin position="257"/>
        <end position="296"/>
    </location>
</feature>
<feature type="compositionally biased region" description="Basic and acidic residues" evidence="4">
    <location>
        <begin position="293"/>
        <end position="303"/>
    </location>
</feature>
<reference evidence="8" key="1">
    <citation type="submission" date="2019-03" db="EMBL/GenBank/DDBJ databases">
        <title>Snf2 controls pulcherriminic acid biosynthesis and connects pigmentation and antifungal activity of the yeast Metschnikowia pulcherrima.</title>
        <authorList>
            <person name="Gore-Lloyd D."/>
            <person name="Sumann I."/>
            <person name="Brachmann A.O."/>
            <person name="Schneeberger K."/>
            <person name="Ortiz-Merino R.A."/>
            <person name="Moreno-Beltran M."/>
            <person name="Schlaefli M."/>
            <person name="Kirner P."/>
            <person name="Santos Kron A."/>
            <person name="Wolfe K.H."/>
            <person name="Piel J."/>
            <person name="Ahrens C.H."/>
            <person name="Henk D."/>
            <person name="Freimoser F.M."/>
        </authorList>
    </citation>
    <scope>NUCLEOTIDE SEQUENCE [LARGE SCALE GENOMIC DNA]</scope>
    <source>
        <strain evidence="8">APC 1.2</strain>
    </source>
</reference>
<evidence type="ECO:0000256" key="1">
    <source>
        <dbReference type="ARBA" id="ARBA00008655"/>
    </source>
</evidence>
<dbReference type="STRING" id="2163413.A0A4P6XQ77"/>
<proteinExistence type="inferred from homology"/>
<dbReference type="GO" id="GO:0036149">
    <property type="term" value="P:phosphatidylinositol acyl-chain remodeling"/>
    <property type="evidence" value="ECO:0007669"/>
    <property type="project" value="TreeGrafter"/>
</dbReference>
<keyword evidence="2 7" id="KW-0808">Transferase</keyword>
<evidence type="ECO:0000313" key="8">
    <source>
        <dbReference type="Proteomes" id="UP000292447"/>
    </source>
</evidence>
<dbReference type="AlphaFoldDB" id="A0A4P6XQ77"/>
<comment type="similarity">
    <text evidence="1">Belongs to the 1-acyl-sn-glycerol-3-phosphate acyltransferase family.</text>
</comment>
<evidence type="ECO:0000256" key="2">
    <source>
        <dbReference type="ARBA" id="ARBA00022679"/>
    </source>
</evidence>
<dbReference type="PANTHER" id="PTHR10983:SF70">
    <property type="entry name" value="PROTEIN MUM3"/>
    <property type="match status" value="1"/>
</dbReference>
<dbReference type="Pfam" id="PF16076">
    <property type="entry name" value="Acyltransf_C"/>
    <property type="match status" value="1"/>
</dbReference>
<sequence length="332" mass="38193">MEVVSHLGLRPRPEPTLRRIAYRAWSIFVCFLLLRILFWYHVMSVFLSALSHLTPVGAHKLERICTEIFWRATAFFVRLNNVKVTVTGGPLVPESAVVVCNHQSLVDYFLMVHLAQTTPGLAPEVNFFTWYALWRVPALRTVLNVALCDENWELSRLLCQTVFQKVVVAEAPQWVVLFPEVNIWTPAAAYLQRLHAQKYYLPFHDHTLYARYPGLLNAVNTLGNRAHIKFLHMYNVTVLFHGAQPPSLLDLFALAEQITVTIDVRVTPLKSVPQKKAKLEKWLEKTWLEKDKRMATMKRDPGTRRPATRPQNPFWDVPVAKLLPPTRLASRG</sequence>